<dbReference type="EMBL" id="NAJO01000117">
    <property type="protein sequence ID" value="OQN95269.1"/>
    <property type="molecule type" value="Genomic_DNA"/>
</dbReference>
<dbReference type="InterPro" id="IPR023631">
    <property type="entry name" value="Amidase_dom"/>
</dbReference>
<dbReference type="PANTHER" id="PTHR46310:SF7">
    <property type="entry name" value="AMIDASE 1"/>
    <property type="match status" value="1"/>
</dbReference>
<feature type="domain" description="Amidase" evidence="1">
    <location>
        <begin position="165"/>
        <end position="282"/>
    </location>
</feature>
<dbReference type="Pfam" id="PF26053">
    <property type="entry name" value="DUF8016"/>
    <property type="match status" value="1"/>
</dbReference>
<proteinExistence type="predicted"/>
<evidence type="ECO:0000313" key="3">
    <source>
        <dbReference type="EMBL" id="OQN95269.1"/>
    </source>
</evidence>
<dbReference type="InterPro" id="IPR036928">
    <property type="entry name" value="AS_sf"/>
</dbReference>
<dbReference type="AlphaFoldDB" id="A0A1V8S8B0"/>
<dbReference type="Proteomes" id="UP000192596">
    <property type="component" value="Unassembled WGS sequence"/>
</dbReference>
<gene>
    <name evidence="3" type="ORF">B0A48_18566</name>
</gene>
<dbReference type="PANTHER" id="PTHR46310">
    <property type="entry name" value="AMIDASE 1"/>
    <property type="match status" value="1"/>
</dbReference>
<reference evidence="4" key="1">
    <citation type="submission" date="2017-03" db="EMBL/GenBank/DDBJ databases">
        <title>Genomes of endolithic fungi from Antarctica.</title>
        <authorList>
            <person name="Coleine C."/>
            <person name="Masonjones S."/>
            <person name="Stajich J.E."/>
        </authorList>
    </citation>
    <scope>NUCLEOTIDE SEQUENCE [LARGE SCALE GENOMIC DNA]</scope>
    <source>
        <strain evidence="4">CCFEE 5527</strain>
    </source>
</reference>
<dbReference type="SUPFAM" id="SSF75304">
    <property type="entry name" value="Amidase signature (AS) enzymes"/>
    <property type="match status" value="1"/>
</dbReference>
<dbReference type="InParanoid" id="A0A1V8S8B0"/>
<evidence type="ECO:0000259" key="1">
    <source>
        <dbReference type="Pfam" id="PF01425"/>
    </source>
</evidence>
<dbReference type="OrthoDB" id="5423360at2759"/>
<comment type="caution">
    <text evidence="3">The sequence shown here is derived from an EMBL/GenBank/DDBJ whole genome shotgun (WGS) entry which is preliminary data.</text>
</comment>
<dbReference type="STRING" id="1507870.A0A1V8S8B0"/>
<keyword evidence="4" id="KW-1185">Reference proteome</keyword>
<sequence length="287" mass="31539">MLSIWEARLLKESIELPDASDFSLATVFTLKDLKKPTGTHRWIRDAVQHYLERDDVFNESFLASVIFQGAGEDDVACSEEAREHLRALGNQSITFISAPTLLPGPYAIIDQQLRDVWKLIDDSYGSCMATLKPQPQPSPSTVFETLRESSSDSQFLSFAVQSRLGSQEDTSTPLAGMRIVIKDNIHLRGVKSSLGNRSFYQTFPAAAETAACSKKVIAGGGVIVGKSKMTSFGNWEEPIEYVDYQAPWNPRADRCQSPGGSSSGPASAIAAYEWLDIAIGTDSQYMR</sequence>
<dbReference type="InterPro" id="IPR058329">
    <property type="entry name" value="Arp1_N"/>
</dbReference>
<name>A0A1V8S8B0_9PEZI</name>
<evidence type="ECO:0000259" key="2">
    <source>
        <dbReference type="Pfam" id="PF26053"/>
    </source>
</evidence>
<protein>
    <submittedName>
        <fullName evidence="3">Uncharacterized protein</fullName>
    </submittedName>
</protein>
<evidence type="ECO:0000313" key="4">
    <source>
        <dbReference type="Proteomes" id="UP000192596"/>
    </source>
</evidence>
<dbReference type="Pfam" id="PF01425">
    <property type="entry name" value="Amidase"/>
    <property type="match status" value="1"/>
</dbReference>
<organism evidence="3 4">
    <name type="scientific">Cryoendolithus antarcticus</name>
    <dbReference type="NCBI Taxonomy" id="1507870"/>
    <lineage>
        <taxon>Eukaryota</taxon>
        <taxon>Fungi</taxon>
        <taxon>Dikarya</taxon>
        <taxon>Ascomycota</taxon>
        <taxon>Pezizomycotina</taxon>
        <taxon>Dothideomycetes</taxon>
        <taxon>Dothideomycetidae</taxon>
        <taxon>Cladosporiales</taxon>
        <taxon>Cladosporiaceae</taxon>
        <taxon>Cryoendolithus</taxon>
    </lineage>
</organism>
<feature type="domain" description="Scytalone dehydratase-like protein Arp1 N-terminal" evidence="2">
    <location>
        <begin position="32"/>
        <end position="95"/>
    </location>
</feature>
<dbReference type="Gene3D" id="3.90.1300.10">
    <property type="entry name" value="Amidase signature (AS) domain"/>
    <property type="match status" value="1"/>
</dbReference>
<accession>A0A1V8S8B0</accession>